<dbReference type="InterPro" id="IPR032789">
    <property type="entry name" value="T2SS-T3SS_pil_N"/>
</dbReference>
<gene>
    <name evidence="2" type="ORF">D7X32_16610</name>
</gene>
<evidence type="ECO:0000313" key="3">
    <source>
        <dbReference type="Proteomes" id="UP000268313"/>
    </source>
</evidence>
<evidence type="ECO:0000259" key="1">
    <source>
        <dbReference type="Pfam" id="PF13629"/>
    </source>
</evidence>
<dbReference type="AlphaFoldDB" id="A0A3A8KKY2"/>
<organism evidence="2 3">
    <name type="scientific">Corallococcus carmarthensis</name>
    <dbReference type="NCBI Taxonomy" id="2316728"/>
    <lineage>
        <taxon>Bacteria</taxon>
        <taxon>Pseudomonadati</taxon>
        <taxon>Myxococcota</taxon>
        <taxon>Myxococcia</taxon>
        <taxon>Myxococcales</taxon>
        <taxon>Cystobacterineae</taxon>
        <taxon>Myxococcaceae</taxon>
        <taxon>Corallococcus</taxon>
    </lineage>
</organism>
<accession>A0A3A8KKY2</accession>
<dbReference type="EMBL" id="RAWE01000052">
    <property type="protein sequence ID" value="RKH02584.1"/>
    <property type="molecule type" value="Genomic_DNA"/>
</dbReference>
<feature type="domain" description="Pilus formation protein N-terminal" evidence="1">
    <location>
        <begin position="60"/>
        <end position="127"/>
    </location>
</feature>
<name>A0A3A8KKY2_9BACT</name>
<dbReference type="Pfam" id="PF13629">
    <property type="entry name" value="T2SS-T3SS_pil_N"/>
    <property type="match status" value="1"/>
</dbReference>
<reference evidence="3" key="1">
    <citation type="submission" date="2018-09" db="EMBL/GenBank/DDBJ databases">
        <authorList>
            <person name="Livingstone P.G."/>
            <person name="Whitworth D.E."/>
        </authorList>
    </citation>
    <scope>NUCLEOTIDE SEQUENCE [LARGE SCALE GENOMIC DNA]</scope>
    <source>
        <strain evidence="3">CA043D</strain>
    </source>
</reference>
<proteinExistence type="predicted"/>
<comment type="caution">
    <text evidence="2">The sequence shown here is derived from an EMBL/GenBank/DDBJ whole genome shotgun (WGS) entry which is preliminary data.</text>
</comment>
<protein>
    <recommendedName>
        <fullName evidence="1">Pilus formation protein N-terminal domain-containing protein</fullName>
    </recommendedName>
</protein>
<evidence type="ECO:0000313" key="2">
    <source>
        <dbReference type="EMBL" id="RKH02584.1"/>
    </source>
</evidence>
<sequence length="129" mass="13361">MRTHGTLGQLRAPPETLEVARMASRFVALTLGTLLLGAMPAGAKEPAARTADQEEAPAADETLTLKKGAKRVLTVPGLSRVALGDPSIADVKTTGTDGVEISALAAGKTTLIVWGNGGKRRTYRIVVDG</sequence>
<keyword evidence="3" id="KW-1185">Reference proteome</keyword>
<dbReference type="Proteomes" id="UP000268313">
    <property type="component" value="Unassembled WGS sequence"/>
</dbReference>